<dbReference type="PROSITE" id="PS51094">
    <property type="entry name" value="PTS_EIIA_TYPE_2"/>
    <property type="match status" value="1"/>
</dbReference>
<dbReference type="RefSeq" id="WP_014269969.1">
    <property type="nucleotide sequence ID" value="NC_016633.1"/>
</dbReference>
<dbReference type="SUPFAM" id="SSF55804">
    <property type="entry name" value="Phoshotransferase/anion transport protein"/>
    <property type="match status" value="1"/>
</dbReference>
<organism evidence="2 3">
    <name type="scientific">Sphaerochaeta pleomorpha (strain ATCC BAA-1885 / DSM 22778 / Grapes)</name>
    <dbReference type="NCBI Taxonomy" id="158190"/>
    <lineage>
        <taxon>Bacteria</taxon>
        <taxon>Pseudomonadati</taxon>
        <taxon>Spirochaetota</taxon>
        <taxon>Spirochaetia</taxon>
        <taxon>Spirochaetales</taxon>
        <taxon>Sphaerochaetaceae</taxon>
        <taxon>Sphaerochaeta</taxon>
    </lineage>
</organism>
<dbReference type="Proteomes" id="UP000005632">
    <property type="component" value="Chromosome"/>
</dbReference>
<dbReference type="GO" id="GO:0030295">
    <property type="term" value="F:protein kinase activator activity"/>
    <property type="evidence" value="ECO:0007669"/>
    <property type="project" value="TreeGrafter"/>
</dbReference>
<feature type="domain" description="PTS EIIA type-2" evidence="1">
    <location>
        <begin position="6"/>
        <end position="150"/>
    </location>
</feature>
<dbReference type="KEGG" id="sgp:SpiGrapes_1307"/>
<dbReference type="OrthoDB" id="95460at2"/>
<dbReference type="EMBL" id="CP003155">
    <property type="protein sequence ID" value="AEV29120.1"/>
    <property type="molecule type" value="Genomic_DNA"/>
</dbReference>
<keyword evidence="3" id="KW-1185">Reference proteome</keyword>
<dbReference type="PANTHER" id="PTHR47738:SF1">
    <property type="entry name" value="NITROGEN REGULATORY PROTEIN"/>
    <property type="match status" value="1"/>
</dbReference>
<dbReference type="InterPro" id="IPR016152">
    <property type="entry name" value="PTrfase/Anion_transptr"/>
</dbReference>
<dbReference type="Gene3D" id="3.40.930.10">
    <property type="entry name" value="Mannitol-specific EII, Chain A"/>
    <property type="match status" value="1"/>
</dbReference>
<dbReference type="Pfam" id="PF00359">
    <property type="entry name" value="PTS_EIIA_2"/>
    <property type="match status" value="1"/>
</dbReference>
<dbReference type="STRING" id="158190.SpiGrapes_1307"/>
<accession>G8QTU4</accession>
<dbReference type="InterPro" id="IPR051541">
    <property type="entry name" value="PTS_SugarTrans_NitroReg"/>
</dbReference>
<dbReference type="PANTHER" id="PTHR47738">
    <property type="entry name" value="PTS SYSTEM FRUCTOSE-LIKE EIIA COMPONENT-RELATED"/>
    <property type="match status" value="1"/>
</dbReference>
<dbReference type="GO" id="GO:0016740">
    <property type="term" value="F:transferase activity"/>
    <property type="evidence" value="ECO:0007669"/>
    <property type="project" value="UniProtKB-KW"/>
</dbReference>
<dbReference type="AlphaFoldDB" id="G8QTU4"/>
<protein>
    <submittedName>
        <fullName evidence="2">Phosphotransferase system mannitol/fructose-specifc IIA component (Ntr-type)</fullName>
    </submittedName>
</protein>
<dbReference type="InterPro" id="IPR002178">
    <property type="entry name" value="PTS_EIIA_type-2_dom"/>
</dbReference>
<reference evidence="2 3" key="1">
    <citation type="submission" date="2011-11" db="EMBL/GenBank/DDBJ databases">
        <title>Complete sequence of Spirochaeta sp. grapes.</title>
        <authorList>
            <consortium name="US DOE Joint Genome Institute"/>
            <person name="Lucas S."/>
            <person name="Han J."/>
            <person name="Lapidus A."/>
            <person name="Cheng J.-F."/>
            <person name="Goodwin L."/>
            <person name="Pitluck S."/>
            <person name="Peters L."/>
            <person name="Ovchinnikova G."/>
            <person name="Munk A.C."/>
            <person name="Detter J.C."/>
            <person name="Han C."/>
            <person name="Tapia R."/>
            <person name="Land M."/>
            <person name="Hauser L."/>
            <person name="Kyrpides N."/>
            <person name="Ivanova N."/>
            <person name="Pagani I."/>
            <person name="Ritalahtilisa K."/>
            <person name="Loeffler F."/>
            <person name="Woyke T."/>
        </authorList>
    </citation>
    <scope>NUCLEOTIDE SEQUENCE [LARGE SCALE GENOMIC DNA]</scope>
    <source>
        <strain evidence="3">ATCC BAA-1885 / DSM 22778 / Grapes</strain>
    </source>
</reference>
<dbReference type="eggNOG" id="COG1762">
    <property type="taxonomic scope" value="Bacteria"/>
</dbReference>
<gene>
    <name evidence="2" type="ordered locus">SpiGrapes_1307</name>
</gene>
<sequence>MAGICDLLDKQCILLDMDCQDLQQILKSLLTTISEAHPQQAPAPMMEKVLTNPGFSTVCMGFGCAISHARCTEMKKTFIAVARLSPPLDLGADDKLPVALFFLLVGPQSSPLFHIKILSRIARLLHASEFRKGLLQAKTSEDFHQLICNKEQ</sequence>
<keyword evidence="2" id="KW-0808">Transferase</keyword>
<evidence type="ECO:0000313" key="3">
    <source>
        <dbReference type="Proteomes" id="UP000005632"/>
    </source>
</evidence>
<evidence type="ECO:0000313" key="2">
    <source>
        <dbReference type="EMBL" id="AEV29120.1"/>
    </source>
</evidence>
<name>G8QTU4_SPHPG</name>
<proteinExistence type="predicted"/>
<dbReference type="HOGENOM" id="CLU_072531_5_0_12"/>
<evidence type="ECO:0000259" key="1">
    <source>
        <dbReference type="PROSITE" id="PS51094"/>
    </source>
</evidence>